<accession>A0A2J7QVQ2</accession>
<gene>
    <name evidence="1" type="ORF">B7P43_G13126</name>
</gene>
<proteinExistence type="predicted"/>
<evidence type="ECO:0008006" key="3">
    <source>
        <dbReference type="Google" id="ProtNLM"/>
    </source>
</evidence>
<keyword evidence="2" id="KW-1185">Reference proteome</keyword>
<name>A0A2J7QVQ2_9NEOP</name>
<dbReference type="STRING" id="105785.A0A2J7QVQ2"/>
<dbReference type="AlphaFoldDB" id="A0A2J7QVQ2"/>
<evidence type="ECO:0000313" key="1">
    <source>
        <dbReference type="EMBL" id="PNF32661.1"/>
    </source>
</evidence>
<sequence>VESPVGLKLIGTHQLLVSADDVNLLGDNVDTIEKNRQTLIDASKEVGLEVNTEKTKYMLLSRHQNAGQNHDIKIGNRSFENAAQFYMCEMWSVVLREEHRLRVFVKRVLRIFGPKWAEVTGGWRKLRNEELHNLYSSPSIIRR</sequence>
<comment type="caution">
    <text evidence="1">The sequence shown here is derived from an EMBL/GenBank/DDBJ whole genome shotgun (WGS) entry which is preliminary data.</text>
</comment>
<dbReference type="InParanoid" id="A0A2J7QVQ2"/>
<feature type="non-terminal residue" evidence="1">
    <location>
        <position position="1"/>
    </location>
</feature>
<organism evidence="1 2">
    <name type="scientific">Cryptotermes secundus</name>
    <dbReference type="NCBI Taxonomy" id="105785"/>
    <lineage>
        <taxon>Eukaryota</taxon>
        <taxon>Metazoa</taxon>
        <taxon>Ecdysozoa</taxon>
        <taxon>Arthropoda</taxon>
        <taxon>Hexapoda</taxon>
        <taxon>Insecta</taxon>
        <taxon>Pterygota</taxon>
        <taxon>Neoptera</taxon>
        <taxon>Polyneoptera</taxon>
        <taxon>Dictyoptera</taxon>
        <taxon>Blattodea</taxon>
        <taxon>Blattoidea</taxon>
        <taxon>Termitoidae</taxon>
        <taxon>Kalotermitidae</taxon>
        <taxon>Cryptotermitinae</taxon>
        <taxon>Cryptotermes</taxon>
    </lineage>
</organism>
<dbReference type="Proteomes" id="UP000235965">
    <property type="component" value="Unassembled WGS sequence"/>
</dbReference>
<protein>
    <recommendedName>
        <fullName evidence="3">Reverse transcriptase domain-containing protein</fullName>
    </recommendedName>
</protein>
<dbReference type="EMBL" id="NEVH01009772">
    <property type="protein sequence ID" value="PNF32661.1"/>
    <property type="molecule type" value="Genomic_DNA"/>
</dbReference>
<evidence type="ECO:0000313" key="2">
    <source>
        <dbReference type="Proteomes" id="UP000235965"/>
    </source>
</evidence>
<reference evidence="1 2" key="1">
    <citation type="submission" date="2017-12" db="EMBL/GenBank/DDBJ databases">
        <title>Hemimetabolous genomes reveal molecular basis of termite eusociality.</title>
        <authorList>
            <person name="Harrison M.C."/>
            <person name="Jongepier E."/>
            <person name="Robertson H.M."/>
            <person name="Arning N."/>
            <person name="Bitard-Feildel T."/>
            <person name="Chao H."/>
            <person name="Childers C.P."/>
            <person name="Dinh H."/>
            <person name="Doddapaneni H."/>
            <person name="Dugan S."/>
            <person name="Gowin J."/>
            <person name="Greiner C."/>
            <person name="Han Y."/>
            <person name="Hu H."/>
            <person name="Hughes D.S.T."/>
            <person name="Huylmans A.-K."/>
            <person name="Kemena C."/>
            <person name="Kremer L.P.M."/>
            <person name="Lee S.L."/>
            <person name="Lopez-Ezquerra A."/>
            <person name="Mallet L."/>
            <person name="Monroy-Kuhn J.M."/>
            <person name="Moser A."/>
            <person name="Murali S.C."/>
            <person name="Muzny D.M."/>
            <person name="Otani S."/>
            <person name="Piulachs M.-D."/>
            <person name="Poelchau M."/>
            <person name="Qu J."/>
            <person name="Schaub F."/>
            <person name="Wada-Katsumata A."/>
            <person name="Worley K.C."/>
            <person name="Xie Q."/>
            <person name="Ylla G."/>
            <person name="Poulsen M."/>
            <person name="Gibbs R.A."/>
            <person name="Schal C."/>
            <person name="Richards S."/>
            <person name="Belles X."/>
            <person name="Korb J."/>
            <person name="Bornberg-Bauer E."/>
        </authorList>
    </citation>
    <scope>NUCLEOTIDE SEQUENCE [LARGE SCALE GENOMIC DNA]</scope>
    <source>
        <tissue evidence="1">Whole body</tissue>
    </source>
</reference>